<dbReference type="VEuPathDB" id="FungiDB:C8Q69DRAFT_473720"/>
<evidence type="ECO:0000313" key="2">
    <source>
        <dbReference type="Proteomes" id="UP000283841"/>
    </source>
</evidence>
<reference evidence="1 2" key="1">
    <citation type="journal article" date="2018" name="Front. Microbiol.">
        <title>Genomic and genetic insights into a cosmopolitan fungus, Paecilomyces variotii (Eurotiales).</title>
        <authorList>
            <person name="Urquhart A.S."/>
            <person name="Mondo S.J."/>
            <person name="Makela M.R."/>
            <person name="Hane J.K."/>
            <person name="Wiebenga A."/>
            <person name="He G."/>
            <person name="Mihaltcheva S."/>
            <person name="Pangilinan J."/>
            <person name="Lipzen A."/>
            <person name="Barry K."/>
            <person name="de Vries R.P."/>
            <person name="Grigoriev I.V."/>
            <person name="Idnurm A."/>
        </authorList>
    </citation>
    <scope>NUCLEOTIDE SEQUENCE [LARGE SCALE GENOMIC DNA]</scope>
    <source>
        <strain evidence="1 2">CBS 101075</strain>
    </source>
</reference>
<comment type="caution">
    <text evidence="1">The sequence shown here is derived from an EMBL/GenBank/DDBJ whole genome shotgun (WGS) entry which is preliminary data.</text>
</comment>
<dbReference type="AlphaFoldDB" id="A0A443HNT7"/>
<keyword evidence="2" id="KW-1185">Reference proteome</keyword>
<dbReference type="EMBL" id="RCNU01000009">
    <property type="protein sequence ID" value="RWQ93478.1"/>
    <property type="molecule type" value="Genomic_DNA"/>
</dbReference>
<name>A0A443HNT7_BYSSP</name>
<organism evidence="1 2">
    <name type="scientific">Byssochlamys spectabilis</name>
    <name type="common">Paecilomyces variotii</name>
    <dbReference type="NCBI Taxonomy" id="264951"/>
    <lineage>
        <taxon>Eukaryota</taxon>
        <taxon>Fungi</taxon>
        <taxon>Dikarya</taxon>
        <taxon>Ascomycota</taxon>
        <taxon>Pezizomycotina</taxon>
        <taxon>Eurotiomycetes</taxon>
        <taxon>Eurotiomycetidae</taxon>
        <taxon>Eurotiales</taxon>
        <taxon>Thermoascaceae</taxon>
        <taxon>Paecilomyces</taxon>
    </lineage>
</organism>
<accession>A0A443HNT7</accession>
<evidence type="ECO:0000313" key="1">
    <source>
        <dbReference type="EMBL" id="RWQ93478.1"/>
    </source>
</evidence>
<dbReference type="RefSeq" id="XP_028483123.1">
    <property type="nucleotide sequence ID" value="XM_028631064.1"/>
</dbReference>
<dbReference type="GeneID" id="39600341"/>
<dbReference type="Proteomes" id="UP000283841">
    <property type="component" value="Unassembled WGS sequence"/>
</dbReference>
<protein>
    <submittedName>
        <fullName evidence="1">Uncharacterized protein</fullName>
    </submittedName>
</protein>
<proteinExistence type="predicted"/>
<sequence>MPISDDIVKAYPPRGSLQQYRLSQSTNFQCTRCKQDKKAKLVTIIDGNWDNLLCNACYGNILASGKPLVMSQRKNWA</sequence>
<gene>
    <name evidence="1" type="ORF">C8Q69DRAFT_473720</name>
</gene>